<dbReference type="GO" id="GO:0000270">
    <property type="term" value="P:peptidoglycan metabolic process"/>
    <property type="evidence" value="ECO:0007669"/>
    <property type="project" value="TreeGrafter"/>
</dbReference>
<dbReference type="Gene3D" id="3.40.710.10">
    <property type="entry name" value="DD-peptidase/beta-lactamase superfamily"/>
    <property type="match status" value="2"/>
</dbReference>
<dbReference type="PRINTS" id="PR00922">
    <property type="entry name" value="DADACBPTASE3"/>
</dbReference>
<evidence type="ECO:0000256" key="2">
    <source>
        <dbReference type="ARBA" id="ARBA00022801"/>
    </source>
</evidence>
<dbReference type="AlphaFoldDB" id="X7EJA4"/>
<dbReference type="PANTHER" id="PTHR30023">
    <property type="entry name" value="D-ALANYL-D-ALANINE CARBOXYPEPTIDASE"/>
    <property type="match status" value="1"/>
</dbReference>
<keyword evidence="4" id="KW-0645">Protease</keyword>
<evidence type="ECO:0000313" key="5">
    <source>
        <dbReference type="Proteomes" id="UP000022447"/>
    </source>
</evidence>
<dbReference type="Proteomes" id="UP000022447">
    <property type="component" value="Unassembled WGS sequence"/>
</dbReference>
<evidence type="ECO:0000256" key="3">
    <source>
        <dbReference type="SAM" id="SignalP"/>
    </source>
</evidence>
<evidence type="ECO:0000313" key="4">
    <source>
        <dbReference type="EMBL" id="ETX15987.1"/>
    </source>
</evidence>
<dbReference type="EMBL" id="JALZ01000002">
    <property type="protein sequence ID" value="ETX15987.1"/>
    <property type="molecule type" value="Genomic_DNA"/>
</dbReference>
<gene>
    <name evidence="4" type="ORF">OCH239_07385</name>
</gene>
<dbReference type="OrthoDB" id="5372081at2"/>
<proteinExistence type="inferred from homology"/>
<feature type="chain" id="PRO_5004977743" evidence="3">
    <location>
        <begin position="25"/>
        <end position="500"/>
    </location>
</feature>
<feature type="signal peptide" evidence="3">
    <location>
        <begin position="1"/>
        <end position="24"/>
    </location>
</feature>
<protein>
    <submittedName>
        <fullName evidence="4">D-alanyl-D-alanine carboxypeptidase</fullName>
    </submittedName>
</protein>
<keyword evidence="5" id="KW-1185">Reference proteome</keyword>
<dbReference type="SUPFAM" id="SSF56601">
    <property type="entry name" value="beta-lactamase/transpeptidase-like"/>
    <property type="match status" value="1"/>
</dbReference>
<dbReference type="PATRIC" id="fig|1449350.3.peg.516"/>
<organism evidence="4 5">
    <name type="scientific">Roseivivax halodurans JCM 10272</name>
    <dbReference type="NCBI Taxonomy" id="1449350"/>
    <lineage>
        <taxon>Bacteria</taxon>
        <taxon>Pseudomonadati</taxon>
        <taxon>Pseudomonadota</taxon>
        <taxon>Alphaproteobacteria</taxon>
        <taxon>Rhodobacterales</taxon>
        <taxon>Roseobacteraceae</taxon>
        <taxon>Roseivivax</taxon>
    </lineage>
</organism>
<dbReference type="Pfam" id="PF02113">
    <property type="entry name" value="Peptidase_S13"/>
    <property type="match status" value="1"/>
</dbReference>
<keyword evidence="4" id="KW-0121">Carboxypeptidase</keyword>
<dbReference type="PANTHER" id="PTHR30023:SF0">
    <property type="entry name" value="PENICILLIN-SENSITIVE CARBOXYPEPTIDASE A"/>
    <property type="match status" value="1"/>
</dbReference>
<dbReference type="GO" id="GO:0006508">
    <property type="term" value="P:proteolysis"/>
    <property type="evidence" value="ECO:0007669"/>
    <property type="project" value="InterPro"/>
</dbReference>
<dbReference type="InterPro" id="IPR012338">
    <property type="entry name" value="Beta-lactam/transpept-like"/>
</dbReference>
<dbReference type="InterPro" id="IPR000667">
    <property type="entry name" value="Peptidase_S13"/>
</dbReference>
<dbReference type="PROSITE" id="PS51318">
    <property type="entry name" value="TAT"/>
    <property type="match status" value="1"/>
</dbReference>
<dbReference type="InterPro" id="IPR006311">
    <property type="entry name" value="TAT_signal"/>
</dbReference>
<keyword evidence="2" id="KW-0378">Hydrolase</keyword>
<accession>X7EJA4</accession>
<dbReference type="GO" id="GO:0004185">
    <property type="term" value="F:serine-type carboxypeptidase activity"/>
    <property type="evidence" value="ECO:0007669"/>
    <property type="project" value="InterPro"/>
</dbReference>
<dbReference type="STRING" id="1449350.OCH239_07385"/>
<comment type="similarity">
    <text evidence="1">Belongs to the peptidase S13 family.</text>
</comment>
<dbReference type="NCBIfam" id="TIGR00666">
    <property type="entry name" value="PBP4"/>
    <property type="match status" value="1"/>
</dbReference>
<sequence>MNLPLSRRSFLAALAASAAGPVLANAPETSLRPVARGEDVWARTIPDLEEIIRDARLDGSFAFSVGNVETGEILEGRNGDEGLPPASVAKALSAAYALEFLGADHRFATRLLSTGEVDADGILQGDLILVGGGDPTLDTDALARLAGRLRDAGVNGVSGKLLIWGGALPEVTGIDPEQPDHVGYNPSVSGLNLNFNRVHFEWNRVGESYEVALDGRSGSRRPPVSMARMVVVSRRSPIYTYTDGGERDDWTVAKSALGNAGSRWLPVRRPALYTGEVFQAVAGSEGLRLKAPEMIEAMPETARELASIESQPLTDILRDMLKWSTNLTAEVVGCAASVERGIDIASLEDSAEAMNAWARDELGIDGLALKDHSGLGGDSRVEAEAMTRALIALRGRMELKPLLKPIPIRDEARQVLSSHPLDVHAKTGTLNFVSGLAGFIDCPDGTELAFAVFSGDLEHRATIPREDREGPPGARTYNTRAKKFQMELIKRWGALYGRTS</sequence>
<evidence type="ECO:0000256" key="1">
    <source>
        <dbReference type="ARBA" id="ARBA00006096"/>
    </source>
</evidence>
<dbReference type="Gene3D" id="3.50.80.20">
    <property type="entry name" value="D-Ala-D-Ala carboxypeptidase C, peptidase S13"/>
    <property type="match status" value="1"/>
</dbReference>
<reference evidence="4 5" key="1">
    <citation type="submission" date="2014-01" db="EMBL/GenBank/DDBJ databases">
        <title>Roseivivax halodurans JCM 10272 Genome Sequencing.</title>
        <authorList>
            <person name="Lai Q."/>
            <person name="Li G."/>
            <person name="Shao Z."/>
        </authorList>
    </citation>
    <scope>NUCLEOTIDE SEQUENCE [LARGE SCALE GENOMIC DNA]</scope>
    <source>
        <strain evidence="4 5">JCM 10272</strain>
    </source>
</reference>
<keyword evidence="3" id="KW-0732">Signal</keyword>
<comment type="caution">
    <text evidence="4">The sequence shown here is derived from an EMBL/GenBank/DDBJ whole genome shotgun (WGS) entry which is preliminary data.</text>
</comment>
<name>X7EJA4_9RHOB</name>
<dbReference type="eggNOG" id="COG2027">
    <property type="taxonomic scope" value="Bacteria"/>
</dbReference>